<dbReference type="AlphaFoldDB" id="A0A484B0F4"/>
<dbReference type="GO" id="GO:0015276">
    <property type="term" value="F:ligand-gated monoatomic ion channel activity"/>
    <property type="evidence" value="ECO:0007669"/>
    <property type="project" value="InterPro"/>
</dbReference>
<comment type="caution">
    <text evidence="12">The sequence shown here is derived from an EMBL/GenBank/DDBJ whole genome shotgun (WGS) entry which is preliminary data.</text>
</comment>
<organism evidence="12 13">
    <name type="scientific">Drosophila navojoa</name>
    <name type="common">Fruit fly</name>
    <dbReference type="NCBI Taxonomy" id="7232"/>
    <lineage>
        <taxon>Eukaryota</taxon>
        <taxon>Metazoa</taxon>
        <taxon>Ecdysozoa</taxon>
        <taxon>Arthropoda</taxon>
        <taxon>Hexapoda</taxon>
        <taxon>Insecta</taxon>
        <taxon>Pterygota</taxon>
        <taxon>Neoptera</taxon>
        <taxon>Endopterygota</taxon>
        <taxon>Diptera</taxon>
        <taxon>Brachycera</taxon>
        <taxon>Muscomorpha</taxon>
        <taxon>Ephydroidea</taxon>
        <taxon>Drosophilidae</taxon>
        <taxon>Drosophila</taxon>
    </lineage>
</organism>
<feature type="domain" description="Ionotropic glutamate receptor C-terminal" evidence="11">
    <location>
        <begin position="329"/>
        <end position="599"/>
    </location>
</feature>
<feature type="transmembrane region" description="Helical" evidence="9">
    <location>
        <begin position="588"/>
        <end position="611"/>
    </location>
</feature>
<keyword evidence="7" id="KW-0675">Receptor</keyword>
<dbReference type="GO" id="GO:0050907">
    <property type="term" value="P:detection of chemical stimulus involved in sensory perception"/>
    <property type="evidence" value="ECO:0007669"/>
    <property type="project" value="UniProtKB-ARBA"/>
</dbReference>
<keyword evidence="3" id="KW-1003">Cell membrane</keyword>
<reference evidence="12 13" key="1">
    <citation type="journal article" date="2019" name="J. Hered.">
        <title>An Improved Genome Assembly for Drosophila navojoa, the Basal Species in the mojavensis Cluster.</title>
        <authorList>
            <person name="Vanderlinde T."/>
            <person name="Dupim E.G."/>
            <person name="Nazario-Yepiz N.O."/>
            <person name="Carvalho A.B."/>
        </authorList>
    </citation>
    <scope>NUCLEOTIDE SEQUENCE [LARGE SCALE GENOMIC DNA]</scope>
    <source>
        <strain evidence="12">Navoj_Jal97</strain>
        <tissue evidence="12">Whole organism</tissue>
    </source>
</reference>
<comment type="similarity">
    <text evidence="2">Belongs to the glutamate-gated ion channel (TC 1.A.10.1) family.</text>
</comment>
<feature type="chain" id="PRO_5019773878" description="Ionotropic glutamate receptor C-terminal domain-containing protein" evidence="10">
    <location>
        <begin position="24"/>
        <end position="622"/>
    </location>
</feature>
<proteinExistence type="inferred from homology"/>
<evidence type="ECO:0000256" key="3">
    <source>
        <dbReference type="ARBA" id="ARBA00022475"/>
    </source>
</evidence>
<protein>
    <recommendedName>
        <fullName evidence="11">Ionotropic glutamate receptor C-terminal domain-containing protein</fullName>
    </recommendedName>
</protein>
<dbReference type="EMBL" id="LSRL02000263">
    <property type="protein sequence ID" value="TDG42173.1"/>
    <property type="molecule type" value="Genomic_DNA"/>
</dbReference>
<evidence type="ECO:0000256" key="5">
    <source>
        <dbReference type="ARBA" id="ARBA00022989"/>
    </source>
</evidence>
<evidence type="ECO:0000313" key="12">
    <source>
        <dbReference type="EMBL" id="TDG42173.1"/>
    </source>
</evidence>
<evidence type="ECO:0000256" key="6">
    <source>
        <dbReference type="ARBA" id="ARBA00023136"/>
    </source>
</evidence>
<keyword evidence="8" id="KW-0325">Glycoprotein</keyword>
<dbReference type="Proteomes" id="UP000295192">
    <property type="component" value="Unassembled WGS sequence"/>
</dbReference>
<feature type="transmembrane region" description="Helical" evidence="9">
    <location>
        <begin position="389"/>
        <end position="408"/>
    </location>
</feature>
<sequence>MAATLHSLIVLLLFMGRILQLNASANPLLLPWDEEDSNLMVEVGKILCRARIKVLFVYFENQTTHDHSGEILREVTKCDTSYISIRKKSVPLEAVKDDGILMYMVMIIKDISQPLKLSLINKKSAAKHLSHVLLLVRNAENLSSGWMRASFRQFWSIWLLNIVIIFYRNDRLHIYRYNPFTDDFLLPVDLTQNQSPTLQQLFPKNLPNMHRKPLRMCLYMDDVRAIYGRRGKLMGSDGLLASYIAKRLNATRMITRPLFYNQSTDICSKEIANEFDDVAMNIRFLAPETFKKSIEPTIAHNRDDLCVIVPKAKAELLFWNIFRSFGGWVWLAIGSSVLLSYLFCQLLFFSTSSLPRHGRSKRRFGQGGALELFSSTLAQPLAHVPRNSCVCMFLVFWLWFGMLISTAFRGNLTSIMVYRKSLPDINDLSELAASPYKILIRSRHMKHIRQFLSHGHENEARIRELMQEVTDTELVNYFNHNDQSYAYLEKYHIASFQVNARQHMHLGRPLFHLMDSCLVPFPGVYTVPYGSPYLGFINRLIRGAHEFGFERYWDRIMSTAFIKSGTKVQNNRRHNDSDDPVVLKLEHFHAVFFLWAVGLALAVLIHLWELLQHNWAKAKRNR</sequence>
<feature type="transmembrane region" description="Helical" evidence="9">
    <location>
        <begin position="328"/>
        <end position="349"/>
    </location>
</feature>
<keyword evidence="10" id="KW-0732">Signal</keyword>
<dbReference type="OrthoDB" id="6353409at2759"/>
<dbReference type="GO" id="GO:0005886">
    <property type="term" value="C:plasma membrane"/>
    <property type="evidence" value="ECO:0007669"/>
    <property type="project" value="UniProtKB-SubCell"/>
</dbReference>
<feature type="signal peptide" evidence="10">
    <location>
        <begin position="1"/>
        <end position="23"/>
    </location>
</feature>
<evidence type="ECO:0000256" key="9">
    <source>
        <dbReference type="SAM" id="Phobius"/>
    </source>
</evidence>
<evidence type="ECO:0000313" key="13">
    <source>
        <dbReference type="Proteomes" id="UP000295192"/>
    </source>
</evidence>
<dbReference type="Pfam" id="PF00060">
    <property type="entry name" value="Lig_chan"/>
    <property type="match status" value="1"/>
</dbReference>
<name>A0A484B0F4_DRONA</name>
<keyword evidence="4 9" id="KW-0812">Transmembrane</keyword>
<keyword evidence="13" id="KW-1185">Reference proteome</keyword>
<evidence type="ECO:0000256" key="10">
    <source>
        <dbReference type="SAM" id="SignalP"/>
    </source>
</evidence>
<evidence type="ECO:0000256" key="4">
    <source>
        <dbReference type="ARBA" id="ARBA00022692"/>
    </source>
</evidence>
<keyword evidence="6 9" id="KW-0472">Membrane</keyword>
<comment type="subcellular location">
    <subcellularLocation>
        <location evidence="1">Cell membrane</location>
        <topology evidence="1">Multi-pass membrane protein</topology>
    </subcellularLocation>
</comment>
<keyword evidence="5 9" id="KW-1133">Transmembrane helix</keyword>
<dbReference type="OMA" id="SDICFLE"/>
<dbReference type="PANTHER" id="PTHR42643">
    <property type="entry name" value="IONOTROPIC RECEPTOR 20A-RELATED"/>
    <property type="match status" value="1"/>
</dbReference>
<evidence type="ECO:0000256" key="8">
    <source>
        <dbReference type="ARBA" id="ARBA00023180"/>
    </source>
</evidence>
<evidence type="ECO:0000256" key="1">
    <source>
        <dbReference type="ARBA" id="ARBA00004651"/>
    </source>
</evidence>
<dbReference type="InterPro" id="IPR052192">
    <property type="entry name" value="Insect_Ionotropic_Sensory_Rcpt"/>
</dbReference>
<evidence type="ECO:0000259" key="11">
    <source>
        <dbReference type="Pfam" id="PF00060"/>
    </source>
</evidence>
<accession>A0A484B0F4</accession>
<dbReference type="InterPro" id="IPR001320">
    <property type="entry name" value="Iontro_rcpt_C"/>
</dbReference>
<evidence type="ECO:0000256" key="2">
    <source>
        <dbReference type="ARBA" id="ARBA00008685"/>
    </source>
</evidence>
<evidence type="ECO:0000256" key="7">
    <source>
        <dbReference type="ARBA" id="ARBA00023170"/>
    </source>
</evidence>
<dbReference type="Gene3D" id="1.10.287.70">
    <property type="match status" value="1"/>
</dbReference>
<gene>
    <name evidence="12" type="ORF">AWZ03_011401</name>
</gene>
<dbReference type="PANTHER" id="PTHR42643:SF31">
    <property type="entry name" value="IONOTROPIC RECEPTOR 68B-RELATED"/>
    <property type="match status" value="1"/>
</dbReference>